<gene>
    <name evidence="13" type="ORF">DX908_00320</name>
</gene>
<dbReference type="GO" id="GO:0003955">
    <property type="term" value="F:NAD(P)H dehydrogenase (quinone) activity"/>
    <property type="evidence" value="ECO:0007669"/>
    <property type="project" value="TreeGrafter"/>
</dbReference>
<feature type="domain" description="Pyridine nucleotide-disulphide oxidoreductase dimerisation" evidence="11">
    <location>
        <begin position="354"/>
        <end position="460"/>
    </location>
</feature>
<dbReference type="Gene3D" id="3.50.50.60">
    <property type="entry name" value="FAD/NAD(P)-binding domain"/>
    <property type="match status" value="2"/>
</dbReference>
<dbReference type="GO" id="GO:0016668">
    <property type="term" value="F:oxidoreductase activity, acting on a sulfur group of donors, NAD(P) as acceptor"/>
    <property type="evidence" value="ECO:0007669"/>
    <property type="project" value="InterPro"/>
</dbReference>
<dbReference type="SUPFAM" id="SSF51905">
    <property type="entry name" value="FAD/NAD(P)-binding domain"/>
    <property type="match status" value="1"/>
</dbReference>
<feature type="binding site" evidence="8">
    <location>
        <begin position="142"/>
        <end position="144"/>
    </location>
    <ligand>
        <name>FAD</name>
        <dbReference type="ChEBI" id="CHEBI:57692"/>
    </ligand>
</feature>
<feature type="binding site" evidence="8">
    <location>
        <position position="270"/>
    </location>
    <ligand>
        <name>NAD(+)</name>
        <dbReference type="ChEBI" id="CHEBI:57540"/>
    </ligand>
</feature>
<comment type="cofactor">
    <cofactor evidence="8">
        <name>FAD</name>
        <dbReference type="ChEBI" id="CHEBI:57692"/>
    </cofactor>
    <text evidence="8">Binds 1 FAD per subunit.</text>
</comment>
<evidence type="ECO:0000256" key="2">
    <source>
        <dbReference type="ARBA" id="ARBA00022630"/>
    </source>
</evidence>
<dbReference type="Gene3D" id="3.30.390.30">
    <property type="match status" value="1"/>
</dbReference>
<dbReference type="PANTHER" id="PTHR43014">
    <property type="entry name" value="MERCURIC REDUCTASE"/>
    <property type="match status" value="1"/>
</dbReference>
<dbReference type="OrthoDB" id="9781772at2"/>
<evidence type="ECO:0000256" key="8">
    <source>
        <dbReference type="PIRSR" id="PIRSR000350-3"/>
    </source>
</evidence>
<evidence type="ECO:0000256" key="6">
    <source>
        <dbReference type="ARBA" id="ARBA00023157"/>
    </source>
</evidence>
<comment type="similarity">
    <text evidence="1 10">Belongs to the class-I pyridine nucleotide-disulfide oxidoreductase family.</text>
</comment>
<feature type="binding site" evidence="8">
    <location>
        <begin position="179"/>
        <end position="186"/>
    </location>
    <ligand>
        <name>NAD(+)</name>
        <dbReference type="ChEBI" id="CHEBI:57540"/>
    </ligand>
</feature>
<keyword evidence="5 10" id="KW-0560">Oxidoreductase</keyword>
<dbReference type="InterPro" id="IPR001100">
    <property type="entry name" value="Pyr_nuc-diS_OxRdtase"/>
</dbReference>
<name>A0A371REI1_9PROT</name>
<dbReference type="GO" id="GO:0050660">
    <property type="term" value="F:flavin adenine dinucleotide binding"/>
    <property type="evidence" value="ECO:0007669"/>
    <property type="project" value="TreeGrafter"/>
</dbReference>
<evidence type="ECO:0000256" key="10">
    <source>
        <dbReference type="RuleBase" id="RU003691"/>
    </source>
</evidence>
<dbReference type="InterPro" id="IPR023753">
    <property type="entry name" value="FAD/NAD-binding_dom"/>
</dbReference>
<dbReference type="Pfam" id="PF02852">
    <property type="entry name" value="Pyr_redox_dim"/>
    <property type="match status" value="1"/>
</dbReference>
<dbReference type="PRINTS" id="PR00368">
    <property type="entry name" value="FADPNR"/>
</dbReference>
<evidence type="ECO:0000256" key="5">
    <source>
        <dbReference type="ARBA" id="ARBA00023002"/>
    </source>
</evidence>
<dbReference type="RefSeq" id="WP_116390489.1">
    <property type="nucleotide sequence ID" value="NZ_QUQO01000001.1"/>
</dbReference>
<evidence type="ECO:0000256" key="1">
    <source>
        <dbReference type="ARBA" id="ARBA00007532"/>
    </source>
</evidence>
<dbReference type="PANTHER" id="PTHR43014:SF2">
    <property type="entry name" value="MERCURIC REDUCTASE"/>
    <property type="match status" value="1"/>
</dbReference>
<dbReference type="FunFam" id="3.30.390.30:FF:000001">
    <property type="entry name" value="Dihydrolipoyl dehydrogenase"/>
    <property type="match status" value="1"/>
</dbReference>
<keyword evidence="7 10" id="KW-0676">Redox-active center</keyword>
<dbReference type="SUPFAM" id="SSF55424">
    <property type="entry name" value="FAD/NAD-linked reductases, dimerisation (C-terminal) domain"/>
    <property type="match status" value="1"/>
</dbReference>
<dbReference type="PROSITE" id="PS00076">
    <property type="entry name" value="PYRIDINE_REDOX_1"/>
    <property type="match status" value="1"/>
</dbReference>
<keyword evidence="8" id="KW-0547">Nucleotide-binding</keyword>
<dbReference type="Proteomes" id="UP000264589">
    <property type="component" value="Unassembled WGS sequence"/>
</dbReference>
<dbReference type="InterPro" id="IPR016156">
    <property type="entry name" value="FAD/NAD-linked_Rdtase_dimer_sf"/>
</dbReference>
<comment type="caution">
    <text evidence="13">The sequence shown here is derived from an EMBL/GenBank/DDBJ whole genome shotgun (WGS) entry which is preliminary data.</text>
</comment>
<keyword evidence="2 10" id="KW-0285">Flavoprotein</keyword>
<keyword evidence="6" id="KW-1015">Disulfide bond</keyword>
<evidence type="ECO:0000259" key="11">
    <source>
        <dbReference type="Pfam" id="PF02852"/>
    </source>
</evidence>
<evidence type="ECO:0000256" key="3">
    <source>
        <dbReference type="ARBA" id="ARBA00022827"/>
    </source>
</evidence>
<dbReference type="InParanoid" id="A0A371REI1"/>
<dbReference type="AlphaFoldDB" id="A0A371REI1"/>
<evidence type="ECO:0000256" key="9">
    <source>
        <dbReference type="PIRSR" id="PIRSR000350-4"/>
    </source>
</evidence>
<dbReference type="InterPro" id="IPR012999">
    <property type="entry name" value="Pyr_OxRdtase_I_AS"/>
</dbReference>
<dbReference type="InterPro" id="IPR036188">
    <property type="entry name" value="FAD/NAD-bd_sf"/>
</dbReference>
<feature type="binding site" evidence="8">
    <location>
        <position position="202"/>
    </location>
    <ligand>
        <name>NAD(+)</name>
        <dbReference type="ChEBI" id="CHEBI:57540"/>
    </ligand>
</feature>
<feature type="disulfide bond" description="Redox-active" evidence="9">
    <location>
        <begin position="44"/>
        <end position="49"/>
    </location>
</feature>
<evidence type="ECO:0000313" key="13">
    <source>
        <dbReference type="EMBL" id="RFB03861.1"/>
    </source>
</evidence>
<protein>
    <submittedName>
        <fullName evidence="13">Dihydrolipoamide dehydrogenase</fullName>
    </submittedName>
</protein>
<keyword evidence="4" id="KW-0521">NADP</keyword>
<proteinExistence type="inferred from homology"/>
<feature type="domain" description="FAD/NAD(P)-binding" evidence="12">
    <location>
        <begin position="8"/>
        <end position="324"/>
    </location>
</feature>
<reference evidence="13 14" key="1">
    <citation type="submission" date="2018-08" db="EMBL/GenBank/DDBJ databases">
        <title>Parvularcula sp. SM1705, isolated from surface water of the South Sea China.</title>
        <authorList>
            <person name="Sun L."/>
        </authorList>
    </citation>
    <scope>NUCLEOTIDE SEQUENCE [LARGE SCALE GENOMIC DNA]</scope>
    <source>
        <strain evidence="13 14">SM1705</strain>
    </source>
</reference>
<evidence type="ECO:0000259" key="12">
    <source>
        <dbReference type="Pfam" id="PF07992"/>
    </source>
</evidence>
<organism evidence="13 14">
    <name type="scientific">Parvularcula marina</name>
    <dbReference type="NCBI Taxonomy" id="2292771"/>
    <lineage>
        <taxon>Bacteria</taxon>
        <taxon>Pseudomonadati</taxon>
        <taxon>Pseudomonadota</taxon>
        <taxon>Alphaproteobacteria</taxon>
        <taxon>Parvularculales</taxon>
        <taxon>Parvularculaceae</taxon>
        <taxon>Parvularcula</taxon>
    </lineage>
</organism>
<sequence length="485" mass="51830">MTQKIKTDLCVIGAGSGGLSVAAGAAMLGRKVVLIEGHKMGGDCLNFGCVPSKALLAAGKTAQTFRDAQKYGIAPVNDPMIDYSAVHDHVHSVIAAIEPNDSQERFEGLGCTVIREFAKFTGPREVTAGDYVISAKHFVISTGSSPFVPPMEGLDSVPYITNETIFDRTERPSHLLIIGGGPIGVEMAQAYRRLGAEVTLLERGPMIMPKDDPELVGIVIEHLTKEGIRIETNAMVERAENSADGGVSLHGTKDGQPFSVTGSHLLVAAGRKANFENLGLEAAGVETHQRGIKVNDLMQTSNKRIYAIGDVTGGRQFTHVAGYHAGLVIQNILFKTPNLTFGLKGGKNRDHIAPWVTYTDPELAHVGLNEPLAKELNVSYTLIEWEYAENDRAQAEHATSGKLKALIGKKGKILGCSIVGKNAGDLIGPWALAVANGLKISAFTGSIMPYPTLSEISKRAAGAYYTPTLFSKKTQRIVGLLSSFD</sequence>
<feature type="binding site" evidence="8">
    <location>
        <position position="310"/>
    </location>
    <ligand>
        <name>FAD</name>
        <dbReference type="ChEBI" id="CHEBI:57692"/>
    </ligand>
</feature>
<keyword evidence="3 8" id="KW-0274">FAD</keyword>
<keyword evidence="8" id="KW-0520">NAD</keyword>
<dbReference type="PIRSF" id="PIRSF000350">
    <property type="entry name" value="Mercury_reductase_MerA"/>
    <property type="match status" value="1"/>
</dbReference>
<feature type="binding site" evidence="8">
    <location>
        <position position="53"/>
    </location>
    <ligand>
        <name>FAD</name>
        <dbReference type="ChEBI" id="CHEBI:57692"/>
    </ligand>
</feature>
<dbReference type="EMBL" id="QUQO01000001">
    <property type="protein sequence ID" value="RFB03861.1"/>
    <property type="molecule type" value="Genomic_DNA"/>
</dbReference>
<dbReference type="InterPro" id="IPR004099">
    <property type="entry name" value="Pyr_nucl-diS_OxRdtase_dimer"/>
</dbReference>
<keyword evidence="14" id="KW-1185">Reference proteome</keyword>
<evidence type="ECO:0000313" key="14">
    <source>
        <dbReference type="Proteomes" id="UP000264589"/>
    </source>
</evidence>
<evidence type="ECO:0000256" key="7">
    <source>
        <dbReference type="ARBA" id="ARBA00023284"/>
    </source>
</evidence>
<evidence type="ECO:0000256" key="4">
    <source>
        <dbReference type="ARBA" id="ARBA00022857"/>
    </source>
</evidence>
<accession>A0A371REI1</accession>
<dbReference type="PRINTS" id="PR00411">
    <property type="entry name" value="PNDRDTASEI"/>
</dbReference>
<dbReference type="Pfam" id="PF07992">
    <property type="entry name" value="Pyr_redox_2"/>
    <property type="match status" value="1"/>
</dbReference>